<dbReference type="FunFam" id="3.40.50.300:FF:000011">
    <property type="entry name" value="Putative ABC transporter ATP-binding component"/>
    <property type="match status" value="1"/>
</dbReference>
<evidence type="ECO:0000313" key="7">
    <source>
        <dbReference type="Proteomes" id="UP000199800"/>
    </source>
</evidence>
<dbReference type="Pfam" id="PF12848">
    <property type="entry name" value="ABC_tran_Xtn"/>
    <property type="match status" value="1"/>
</dbReference>
<keyword evidence="7" id="KW-1185">Reference proteome</keyword>
<dbReference type="InterPro" id="IPR003439">
    <property type="entry name" value="ABC_transporter-like_ATP-bd"/>
</dbReference>
<dbReference type="Pfam" id="PF00005">
    <property type="entry name" value="ABC_tran"/>
    <property type="match status" value="2"/>
</dbReference>
<dbReference type="InterPro" id="IPR003593">
    <property type="entry name" value="AAA+_ATPase"/>
</dbReference>
<organism evidence="6 7">
    <name type="scientific">[Clostridium] polysaccharolyticum</name>
    <dbReference type="NCBI Taxonomy" id="29364"/>
    <lineage>
        <taxon>Bacteria</taxon>
        <taxon>Bacillati</taxon>
        <taxon>Bacillota</taxon>
        <taxon>Clostridia</taxon>
        <taxon>Lachnospirales</taxon>
        <taxon>Lachnospiraceae</taxon>
    </lineage>
</organism>
<keyword evidence="1" id="KW-0677">Repeat</keyword>
<dbReference type="PANTHER" id="PTHR42855:SF2">
    <property type="entry name" value="DRUG RESISTANCE ABC TRANSPORTER,ATP-BINDING PROTEIN"/>
    <property type="match status" value="1"/>
</dbReference>
<keyword evidence="4" id="KW-0175">Coiled coil</keyword>
<evidence type="ECO:0000256" key="3">
    <source>
        <dbReference type="ARBA" id="ARBA00022840"/>
    </source>
</evidence>
<evidence type="ECO:0000259" key="5">
    <source>
        <dbReference type="PROSITE" id="PS50893"/>
    </source>
</evidence>
<dbReference type="InterPro" id="IPR017871">
    <property type="entry name" value="ABC_transporter-like_CS"/>
</dbReference>
<feature type="coiled-coil region" evidence="4">
    <location>
        <begin position="241"/>
        <end position="275"/>
    </location>
</feature>
<dbReference type="STRING" id="29364.SAMN04487772_102145"/>
<reference evidence="6 7" key="1">
    <citation type="submission" date="2016-10" db="EMBL/GenBank/DDBJ databases">
        <authorList>
            <person name="de Groot N.N."/>
        </authorList>
    </citation>
    <scope>NUCLEOTIDE SEQUENCE [LARGE SCALE GENOMIC DNA]</scope>
    <source>
        <strain evidence="6 7">DSM 1801</strain>
    </source>
</reference>
<accession>A0A1H9YRH9</accession>
<evidence type="ECO:0000256" key="2">
    <source>
        <dbReference type="ARBA" id="ARBA00022741"/>
    </source>
</evidence>
<dbReference type="GO" id="GO:0005524">
    <property type="term" value="F:ATP binding"/>
    <property type="evidence" value="ECO:0007669"/>
    <property type="project" value="UniProtKB-KW"/>
</dbReference>
<sequence length="545" mass="61808">MIQASNVTLRLGKRALFEDVNIKFTEGNCYGLIGANGAGKSTFLRILSGELEPTNGDIIITPGQRLSFLKQDHFKYDQFVVLDTVIMGNQRLYDIMKEKEAIYAKEDFTEEDGIHASELEGEFATMNGWEAESDAAMLLNGLGIDTSLHYMEMHELSGSQKIKVLLAQALFGNPDILLLDEPTNHLDLDAIRWLEEFLINFENTVIVVSHDRYFLNKVCTHIADIDYAKIQLYSGNYDFWYESSQLMIKQMKEANKKKEDKIKELQEFIQRFSANASKSKQATSRKKALEKIQLDDIKPSSRKYPYIDFRPFREIGNEVLTVSNLSKTIDGVKVLDNLSFIIGHDDKVAFVGNNGLATTTLFKILAGEMEPDEGEVKWGITTSQAYFPKDNTKDFDCDDIIVDWLMEFSPEKDVTYVRGFLGRMLFAGEDGVKKVNVLSGGEKVRVMLSKMMIMGSNVLIMDEPTNHLDMESITALNNGLIKFPGVVLFTSQDHQFIQTIANRIMEITPGGLIDKITTYDEYLENDELARKRQILSNQDDNETDL</sequence>
<dbReference type="InterPro" id="IPR032781">
    <property type="entry name" value="ABC_tran_Xtn"/>
</dbReference>
<dbReference type="AlphaFoldDB" id="A0A1H9YRH9"/>
<dbReference type="Gene3D" id="3.40.50.300">
    <property type="entry name" value="P-loop containing nucleotide triphosphate hydrolases"/>
    <property type="match status" value="2"/>
</dbReference>
<keyword evidence="2" id="KW-0547">Nucleotide-binding</keyword>
<dbReference type="FunFam" id="3.40.50.300:FF:000070">
    <property type="entry name" value="Putative ABC transporter ATP-binding component"/>
    <property type="match status" value="1"/>
</dbReference>
<evidence type="ECO:0000256" key="1">
    <source>
        <dbReference type="ARBA" id="ARBA00022737"/>
    </source>
</evidence>
<dbReference type="CDD" id="cd03221">
    <property type="entry name" value="ABCF_EF-3"/>
    <property type="match status" value="2"/>
</dbReference>
<gene>
    <name evidence="6" type="ORF">SAMN04487772_102145</name>
</gene>
<dbReference type="EMBL" id="FOHN01000002">
    <property type="protein sequence ID" value="SES71267.1"/>
    <property type="molecule type" value="Genomic_DNA"/>
</dbReference>
<dbReference type="RefSeq" id="WP_092475645.1">
    <property type="nucleotide sequence ID" value="NZ_FOHN01000002.1"/>
</dbReference>
<dbReference type="PROSITE" id="PS50893">
    <property type="entry name" value="ABC_TRANSPORTER_2"/>
    <property type="match status" value="2"/>
</dbReference>
<dbReference type="SMART" id="SM00382">
    <property type="entry name" value="AAA"/>
    <property type="match status" value="2"/>
</dbReference>
<dbReference type="SUPFAM" id="SSF52540">
    <property type="entry name" value="P-loop containing nucleoside triphosphate hydrolases"/>
    <property type="match status" value="2"/>
</dbReference>
<dbReference type="OrthoDB" id="9801441at2"/>
<keyword evidence="3" id="KW-0067">ATP-binding</keyword>
<protein>
    <submittedName>
        <fullName evidence="6">ATPase components of ABC transporters with duplicated ATPase domains</fullName>
    </submittedName>
</protein>
<evidence type="ECO:0000256" key="4">
    <source>
        <dbReference type="SAM" id="Coils"/>
    </source>
</evidence>
<dbReference type="PANTHER" id="PTHR42855">
    <property type="entry name" value="ABC TRANSPORTER ATP-BINDING SUBUNIT"/>
    <property type="match status" value="1"/>
</dbReference>
<dbReference type="GO" id="GO:0016887">
    <property type="term" value="F:ATP hydrolysis activity"/>
    <property type="evidence" value="ECO:0007669"/>
    <property type="project" value="InterPro"/>
</dbReference>
<feature type="domain" description="ABC transporter" evidence="5">
    <location>
        <begin position="2"/>
        <end position="252"/>
    </location>
</feature>
<name>A0A1H9YRH9_9FIRM</name>
<dbReference type="InterPro" id="IPR027417">
    <property type="entry name" value="P-loop_NTPase"/>
</dbReference>
<evidence type="ECO:0000313" key="6">
    <source>
        <dbReference type="EMBL" id="SES71267.1"/>
    </source>
</evidence>
<dbReference type="Proteomes" id="UP000199800">
    <property type="component" value="Unassembled WGS sequence"/>
</dbReference>
<proteinExistence type="predicted"/>
<feature type="domain" description="ABC transporter" evidence="5">
    <location>
        <begin position="320"/>
        <end position="534"/>
    </location>
</feature>
<dbReference type="InterPro" id="IPR051309">
    <property type="entry name" value="ABCF_ATPase"/>
</dbReference>
<dbReference type="PROSITE" id="PS00211">
    <property type="entry name" value="ABC_TRANSPORTER_1"/>
    <property type="match status" value="1"/>
</dbReference>